<keyword evidence="3" id="KW-1185">Reference proteome</keyword>
<gene>
    <name evidence="2" type="ORF">AB8O55_02565</name>
</gene>
<evidence type="ECO:0000313" key="2">
    <source>
        <dbReference type="EMBL" id="MEY8038270.1"/>
    </source>
</evidence>
<dbReference type="RefSeq" id="WP_345356077.1">
    <property type="nucleotide sequence ID" value="NZ_BAABII010000002.1"/>
</dbReference>
<dbReference type="Pfam" id="PF14155">
    <property type="entry name" value="DUF4307"/>
    <property type="match status" value="1"/>
</dbReference>
<accession>A0ABV4CAY7</accession>
<proteinExistence type="predicted"/>
<evidence type="ECO:0000256" key="1">
    <source>
        <dbReference type="SAM" id="Phobius"/>
    </source>
</evidence>
<feature type="transmembrane region" description="Helical" evidence="1">
    <location>
        <begin position="24"/>
        <end position="44"/>
    </location>
</feature>
<dbReference type="Proteomes" id="UP001564626">
    <property type="component" value="Unassembled WGS sequence"/>
</dbReference>
<name>A0ABV4CAY7_9PSEU</name>
<keyword evidence="1" id="KW-1133">Transmembrane helix</keyword>
<dbReference type="InterPro" id="IPR025443">
    <property type="entry name" value="DUF4307"/>
</dbReference>
<dbReference type="EMBL" id="JBGEHV010000003">
    <property type="protein sequence ID" value="MEY8038270.1"/>
    <property type="molecule type" value="Genomic_DNA"/>
</dbReference>
<organism evidence="2 3">
    <name type="scientific">Saccharopolyspora cebuensis</name>
    <dbReference type="NCBI Taxonomy" id="418759"/>
    <lineage>
        <taxon>Bacteria</taxon>
        <taxon>Bacillati</taxon>
        <taxon>Actinomycetota</taxon>
        <taxon>Actinomycetes</taxon>
        <taxon>Pseudonocardiales</taxon>
        <taxon>Pseudonocardiaceae</taxon>
        <taxon>Saccharopolyspora</taxon>
    </lineage>
</organism>
<evidence type="ECO:0000313" key="3">
    <source>
        <dbReference type="Proteomes" id="UP001564626"/>
    </source>
</evidence>
<comment type="caution">
    <text evidence="2">The sequence shown here is derived from an EMBL/GenBank/DDBJ whole genome shotgun (WGS) entry which is preliminary data.</text>
</comment>
<reference evidence="2 3" key="1">
    <citation type="submission" date="2024-08" db="EMBL/GenBank/DDBJ databases">
        <title>Genome mining of Saccharopolyspora cebuensis PGLac3 from Nigerian medicinal plant.</title>
        <authorList>
            <person name="Ezeobiora C.E."/>
            <person name="Igbokwe N.H."/>
            <person name="Amin D.H."/>
            <person name="Mendie U.E."/>
        </authorList>
    </citation>
    <scope>NUCLEOTIDE SEQUENCE [LARGE SCALE GENOMIC DNA]</scope>
    <source>
        <strain evidence="2 3">PGLac3</strain>
    </source>
</reference>
<keyword evidence="1" id="KW-0472">Membrane</keyword>
<sequence length="146" mass="15810">MTHQPLPEGRYGSRARARTPRPGLRWLFGALAAVVLVGASVIGYQNLGSAPVEGEHVAYDIVDDRHVRITLEVRRDEPQRPAACVVRAREKSGAEVGRGEVFIPPADGTVRHDVVLRTSAPPGTGEVYGCTYKVPEYLSTPSRPIG</sequence>
<protein>
    <submittedName>
        <fullName evidence="2">DUF4307 domain-containing protein</fullName>
    </submittedName>
</protein>
<keyword evidence="1" id="KW-0812">Transmembrane</keyword>